<dbReference type="InterPro" id="IPR013087">
    <property type="entry name" value="Znf_C2H2_type"/>
</dbReference>
<evidence type="ECO:0000313" key="3">
    <source>
        <dbReference type="Proteomes" id="UP000887565"/>
    </source>
</evidence>
<sequence>MHICPKCQKLAPDFACLKVHLEYEDGFRRSGTAGPTSRHSNDNCRYPSKANQTKIFCFQCFKRYPIDNFDRHARDHLIKSQYLACNECFAVIKNDHDLKSHKSCLIAESLRLNDRLAIICRKCDFRSRDDAQFDRHFSWCHSTKKSMDAMTGETRRLETCLKDMPKAQALIASSETSLLSTDHRSASLSWKIDQPKIDSNPTSTRKPLLPNPLFVVDQSDRDVKASAIDLMPGGNFTILSDNKLVLNREKEISNHRDIDDQRHIKRKSSDNIFPVKIHVENRDQLNKKIKLEDSSTSSSDSDDEIGAFSRKSAKRTSSTNPAETVGKISELINNVGAQNASSPIRENLLRNKDNMAQNLLQNLKSKEGRNVQSQSKVVAKYHCSLCQLQPTVYLHSIKRHLTHVHKVCLGDEHKFYEKRDVPLTEKIDVATQATLVSLRHEVKCRTCVEKDIKIRKLSDLMKLLVTAASQVQ</sequence>
<reference evidence="4" key="1">
    <citation type="submission" date="2022-11" db="UniProtKB">
        <authorList>
            <consortium name="WormBaseParasite"/>
        </authorList>
    </citation>
    <scope>IDENTIFICATION</scope>
</reference>
<evidence type="ECO:0000259" key="2">
    <source>
        <dbReference type="SMART" id="SM00355"/>
    </source>
</evidence>
<dbReference type="SMART" id="SM00355">
    <property type="entry name" value="ZnF_C2H2"/>
    <property type="match status" value="4"/>
</dbReference>
<dbReference type="WBParaSite" id="nRc.2.0.1.t16781-RA">
    <property type="protein sequence ID" value="nRc.2.0.1.t16781-RA"/>
    <property type="gene ID" value="nRc.2.0.1.g16781"/>
</dbReference>
<name>A0A915ISI7_ROMCU</name>
<feature type="domain" description="C2H2-type" evidence="2">
    <location>
        <begin position="381"/>
        <end position="405"/>
    </location>
</feature>
<evidence type="ECO:0000313" key="4">
    <source>
        <dbReference type="WBParaSite" id="nRc.2.0.1.t16781-RA"/>
    </source>
</evidence>
<organism evidence="3 4">
    <name type="scientific">Romanomermis culicivorax</name>
    <name type="common">Nematode worm</name>
    <dbReference type="NCBI Taxonomy" id="13658"/>
    <lineage>
        <taxon>Eukaryota</taxon>
        <taxon>Metazoa</taxon>
        <taxon>Ecdysozoa</taxon>
        <taxon>Nematoda</taxon>
        <taxon>Enoplea</taxon>
        <taxon>Dorylaimia</taxon>
        <taxon>Mermithida</taxon>
        <taxon>Mermithoidea</taxon>
        <taxon>Mermithidae</taxon>
        <taxon>Romanomermis</taxon>
    </lineage>
</organism>
<evidence type="ECO:0000256" key="1">
    <source>
        <dbReference type="SAM" id="MobiDB-lite"/>
    </source>
</evidence>
<dbReference type="AlphaFoldDB" id="A0A915ISI7"/>
<feature type="region of interest" description="Disordered" evidence="1">
    <location>
        <begin position="288"/>
        <end position="322"/>
    </location>
</feature>
<keyword evidence="3" id="KW-1185">Reference proteome</keyword>
<feature type="domain" description="C2H2-type" evidence="2">
    <location>
        <begin position="2"/>
        <end position="22"/>
    </location>
</feature>
<accession>A0A915ISI7</accession>
<feature type="domain" description="C2H2-type" evidence="2">
    <location>
        <begin position="55"/>
        <end position="76"/>
    </location>
</feature>
<protein>
    <submittedName>
        <fullName evidence="4">C2H2-type domain-containing protein</fullName>
    </submittedName>
</protein>
<feature type="domain" description="C2H2-type" evidence="2">
    <location>
        <begin position="118"/>
        <end position="141"/>
    </location>
</feature>
<dbReference type="Proteomes" id="UP000887565">
    <property type="component" value="Unplaced"/>
</dbReference>
<proteinExistence type="predicted"/>